<name>A0A502E3J4_9MYCO</name>
<sequence length="568" mass="58589">MTANVTTETATPTAATQAGSIATVIASVVDRLLHPFSGNAPGGTSVDTPLSWMVLAASRRELAGAANLAQASAVTTKPTLVLNGYNVVATTPQNVTSFYGMFNMIPGGVGVVQGPQSFNLVDPKTGATVGSFDALVARNNSYGFGQTLVQLVVTSNDGGTVGTGAGQIPPVGSVIQSSGTALFGTIYTSMPTANGNVVSYKSYSPFGSAPLYTAFDAAKGLTDYAEVNAPIELPNGYSILPVSPSSEEFTGIAGSPPLFLSLQGRQTFKVVDQNNNVVGTFEGVVTTTSDAVDTYSEAILVTASDGPNVGTGVGQVPPVGTVYNVIYFGSPDTRVLYYAKPSDSGTVISTTYTKNGKTTPLNFITFDATKSTAKDTLTVPGRYTLTATAPFDTTTASGINGLPPREVEIQGYQQYQVKNKAGVVVGTVNAQVINQWDWSGNSKQSVLVTDIVDGNPGTGVNDVPPVGSVFNFSFNGSSNYGQAYYALPSPTGDVVAYKLVTPFGAFNLFNSYDAAAGLGNPDDYTFYNPLNVNPLNVMAAASRTPALGSSAAPVTCSNDVNALACIAV</sequence>
<evidence type="ECO:0000313" key="1">
    <source>
        <dbReference type="EMBL" id="TPG31894.1"/>
    </source>
</evidence>
<protein>
    <submittedName>
        <fullName evidence="1">Uncharacterized protein</fullName>
    </submittedName>
</protein>
<organism evidence="1 2">
    <name type="scientific">Mycolicibacterium hodleri</name>
    <dbReference type="NCBI Taxonomy" id="49897"/>
    <lineage>
        <taxon>Bacteria</taxon>
        <taxon>Bacillati</taxon>
        <taxon>Actinomycetota</taxon>
        <taxon>Actinomycetes</taxon>
        <taxon>Mycobacteriales</taxon>
        <taxon>Mycobacteriaceae</taxon>
        <taxon>Mycolicibacterium</taxon>
    </lineage>
</organism>
<evidence type="ECO:0000313" key="2">
    <source>
        <dbReference type="Proteomes" id="UP000320095"/>
    </source>
</evidence>
<dbReference type="Proteomes" id="UP000320095">
    <property type="component" value="Unassembled WGS sequence"/>
</dbReference>
<accession>A0A502E3J4</accession>
<dbReference type="AlphaFoldDB" id="A0A502E3J4"/>
<reference evidence="1 2" key="1">
    <citation type="journal article" date="2019" name="Environ. Microbiol.">
        <title>Species interactions and distinct microbial communities in high Arctic permafrost affected cryosols are associated with the CH4 and CO2 gas fluxes.</title>
        <authorList>
            <person name="Altshuler I."/>
            <person name="Hamel J."/>
            <person name="Turney S."/>
            <person name="Magnuson E."/>
            <person name="Levesque R."/>
            <person name="Greer C."/>
            <person name="Whyte L.G."/>
        </authorList>
    </citation>
    <scope>NUCLEOTIDE SEQUENCE [LARGE SCALE GENOMIC DNA]</scope>
    <source>
        <strain evidence="1 2">S5.20</strain>
    </source>
</reference>
<proteinExistence type="predicted"/>
<gene>
    <name evidence="1" type="ORF">EAH80_21235</name>
</gene>
<keyword evidence="2" id="KW-1185">Reference proteome</keyword>
<dbReference type="EMBL" id="RCZG01000010">
    <property type="protein sequence ID" value="TPG31894.1"/>
    <property type="molecule type" value="Genomic_DNA"/>
</dbReference>
<comment type="caution">
    <text evidence="1">The sequence shown here is derived from an EMBL/GenBank/DDBJ whole genome shotgun (WGS) entry which is preliminary data.</text>
</comment>